<organism evidence="2">
    <name type="scientific">metagenome</name>
    <dbReference type="NCBI Taxonomy" id="256318"/>
    <lineage>
        <taxon>unclassified sequences</taxon>
        <taxon>metagenomes</taxon>
    </lineage>
</organism>
<evidence type="ECO:0000313" key="2">
    <source>
        <dbReference type="EMBL" id="CUR61973.1"/>
    </source>
</evidence>
<name>A0A2P2CJ43_9ZZZZ</name>
<protein>
    <submittedName>
        <fullName evidence="2">Uncharacterized protein</fullName>
    </submittedName>
</protein>
<dbReference type="EMBL" id="CZKB01000025">
    <property type="protein sequence ID" value="CUR61973.1"/>
    <property type="molecule type" value="Genomic_DNA"/>
</dbReference>
<gene>
    <name evidence="2" type="ORF">NOCA150273</name>
</gene>
<evidence type="ECO:0000256" key="1">
    <source>
        <dbReference type="SAM" id="MobiDB-lite"/>
    </source>
</evidence>
<accession>A0A2P2CJ43</accession>
<feature type="region of interest" description="Disordered" evidence="1">
    <location>
        <begin position="1"/>
        <end position="23"/>
    </location>
</feature>
<reference evidence="2" key="1">
    <citation type="submission" date="2015-08" db="EMBL/GenBank/DDBJ databases">
        <authorList>
            <person name="Babu N.S."/>
            <person name="Beckwith C.J."/>
            <person name="Beseler K.G."/>
            <person name="Brison A."/>
            <person name="Carone J.V."/>
            <person name="Caskin T.P."/>
            <person name="Diamond M."/>
            <person name="Durham M.E."/>
            <person name="Foxe J.M."/>
            <person name="Go M."/>
            <person name="Henderson B.A."/>
            <person name="Jones I.B."/>
            <person name="McGettigan J.A."/>
            <person name="Micheletti S.J."/>
            <person name="Nasrallah M.E."/>
            <person name="Ortiz D."/>
            <person name="Piller C.R."/>
            <person name="Privatt S.R."/>
            <person name="Schneider S.L."/>
            <person name="Sharp S."/>
            <person name="Smith T.C."/>
            <person name="Stanton J.D."/>
            <person name="Ullery H.E."/>
            <person name="Wilson R.J."/>
            <person name="Serrano M.G."/>
            <person name="Buck G."/>
            <person name="Lee V."/>
            <person name="Wang Y."/>
            <person name="Carvalho R."/>
            <person name="Voegtly L."/>
            <person name="Shi R."/>
            <person name="Duckworth R."/>
            <person name="Johnson A."/>
            <person name="Loviza R."/>
            <person name="Walstead R."/>
            <person name="Shah Z."/>
            <person name="Kiflezghi M."/>
            <person name="Wade K."/>
            <person name="Ball S.L."/>
            <person name="Bradley K.W."/>
            <person name="Asai D.J."/>
            <person name="Bowman C.A."/>
            <person name="Russell D.A."/>
            <person name="Pope W.H."/>
            <person name="Jacobs-Sera D."/>
            <person name="Hendrix R.W."/>
            <person name="Hatfull G.F."/>
        </authorList>
    </citation>
    <scope>NUCLEOTIDE SEQUENCE</scope>
</reference>
<sequence length="147" mass="15649">MDQDDSVAAEPSPSGPGQERKGIVHSATDLFLSSTRALVEQVAQAGGAGAQAVVPEAVLSTANRMLESMRTAIESAPQVDAELEIVLKEIRAKRLTIQAITAELAVLDDQLDMLERSLAPLQAWTAQWSKVRHTLLHSLDLGPSGKG</sequence>
<dbReference type="AlphaFoldDB" id="A0A2P2CJ43"/>
<proteinExistence type="predicted"/>